<protein>
    <submittedName>
        <fullName evidence="2">GcrA family cell cycle regulator</fullName>
    </submittedName>
</protein>
<dbReference type="Proteomes" id="UP001220530">
    <property type="component" value="Chromosome"/>
</dbReference>
<gene>
    <name evidence="2" type="ORF">PSQ19_06120</name>
</gene>
<name>A0ABY7YQN5_9HYPH</name>
<keyword evidence="3" id="KW-1185">Reference proteome</keyword>
<organism evidence="2 3">
    <name type="scientific">Devosia algicola</name>
    <dbReference type="NCBI Taxonomy" id="3026418"/>
    <lineage>
        <taxon>Bacteria</taxon>
        <taxon>Pseudomonadati</taxon>
        <taxon>Pseudomonadota</taxon>
        <taxon>Alphaproteobacteria</taxon>
        <taxon>Hyphomicrobiales</taxon>
        <taxon>Devosiaceae</taxon>
        <taxon>Devosia</taxon>
    </lineage>
</organism>
<evidence type="ECO:0000313" key="3">
    <source>
        <dbReference type="Proteomes" id="UP001220530"/>
    </source>
</evidence>
<dbReference type="EMBL" id="CP118246">
    <property type="protein sequence ID" value="WDR03644.1"/>
    <property type="molecule type" value="Genomic_DNA"/>
</dbReference>
<sequence length="173" mass="19639">MLDRPSNARPGNQSAATWTDERIETLKEMWMEGKPASEIAAHFGEGTTKNSIIGKVHRLGLHKRPRVTNSAAQRNQARHGNYGQPKANAIVSRVRQRVSKQPAPVRENFDMEDGDGNDATYLTVEKIELYTQCHWPYGDPKTPEFRFCGKPTQDRGSYCPDHHARVYQPKVRP</sequence>
<feature type="region of interest" description="Disordered" evidence="1">
    <location>
        <begin position="1"/>
        <end position="21"/>
    </location>
</feature>
<accession>A0ABY7YQN5</accession>
<dbReference type="Gene3D" id="1.10.10.60">
    <property type="entry name" value="Homeodomain-like"/>
    <property type="match status" value="1"/>
</dbReference>
<reference evidence="2 3" key="1">
    <citation type="submission" date="2023-02" db="EMBL/GenBank/DDBJ databases">
        <title>Devosia algicola sp. nov., isolated from the phycosphere of marine algae.</title>
        <authorList>
            <person name="Kim J.M."/>
            <person name="Lee J.K."/>
            <person name="Choi B.J."/>
            <person name="Bayburt H."/>
            <person name="Jeon C.O."/>
        </authorList>
    </citation>
    <scope>NUCLEOTIDE SEQUENCE [LARGE SCALE GENOMIC DNA]</scope>
    <source>
        <strain evidence="2 3">G20-9</strain>
    </source>
</reference>
<feature type="region of interest" description="Disordered" evidence="1">
    <location>
        <begin position="66"/>
        <end position="116"/>
    </location>
</feature>
<dbReference type="Pfam" id="PF07750">
    <property type="entry name" value="GcrA"/>
    <property type="match status" value="1"/>
</dbReference>
<evidence type="ECO:0000313" key="2">
    <source>
        <dbReference type="EMBL" id="WDR03644.1"/>
    </source>
</evidence>
<proteinExistence type="predicted"/>
<evidence type="ECO:0000256" key="1">
    <source>
        <dbReference type="SAM" id="MobiDB-lite"/>
    </source>
</evidence>
<dbReference type="RefSeq" id="WP_282220034.1">
    <property type="nucleotide sequence ID" value="NZ_CP118246.1"/>
</dbReference>
<dbReference type="InterPro" id="IPR011681">
    <property type="entry name" value="GcrA"/>
</dbReference>